<dbReference type="RefSeq" id="WP_064439988.1">
    <property type="nucleotide sequence ID" value="NZ_BDDI01000006.1"/>
</dbReference>
<keyword evidence="1" id="KW-0732">Signal</keyword>
<keyword evidence="3" id="KW-1185">Reference proteome</keyword>
<organism evidence="2 3">
    <name type="scientific">Hoyosella altamirensis</name>
    <dbReference type="NCBI Taxonomy" id="616997"/>
    <lineage>
        <taxon>Bacteria</taxon>
        <taxon>Bacillati</taxon>
        <taxon>Actinomycetota</taxon>
        <taxon>Actinomycetes</taxon>
        <taxon>Mycobacteriales</taxon>
        <taxon>Hoyosellaceae</taxon>
        <taxon>Hoyosella</taxon>
    </lineage>
</organism>
<feature type="signal peptide" evidence="1">
    <location>
        <begin position="1"/>
        <end position="24"/>
    </location>
</feature>
<sequence>MGKIVRLMAAGACAGVVAAGTMLAAGATGQAQQPADCPYLPMGVAGLSLCMEGTGEHRIVMDCVDRVFPQIGGSSHGFTTMRVTGPWMPVGQPSFATCLGEGGMLPITQMLWSETR</sequence>
<proteinExistence type="predicted"/>
<evidence type="ECO:0000256" key="1">
    <source>
        <dbReference type="SAM" id="SignalP"/>
    </source>
</evidence>
<dbReference type="OrthoDB" id="4381536at2"/>
<protein>
    <recommendedName>
        <fullName evidence="4">Secreted protein</fullName>
    </recommendedName>
</protein>
<dbReference type="Proteomes" id="UP000567922">
    <property type="component" value="Unassembled WGS sequence"/>
</dbReference>
<name>A0A839RQH3_9ACTN</name>
<evidence type="ECO:0008006" key="4">
    <source>
        <dbReference type="Google" id="ProtNLM"/>
    </source>
</evidence>
<accession>A0A839RQH3</accession>
<reference evidence="2 3" key="1">
    <citation type="submission" date="2020-08" db="EMBL/GenBank/DDBJ databases">
        <title>Sequencing the genomes of 1000 actinobacteria strains.</title>
        <authorList>
            <person name="Klenk H.-P."/>
        </authorList>
    </citation>
    <scope>NUCLEOTIDE SEQUENCE [LARGE SCALE GENOMIC DNA]</scope>
    <source>
        <strain evidence="2 3">DSM 45258</strain>
    </source>
</reference>
<gene>
    <name evidence="2" type="ORF">FHU29_002570</name>
</gene>
<dbReference type="EMBL" id="JACHWS010000002">
    <property type="protein sequence ID" value="MBB3038121.1"/>
    <property type="molecule type" value="Genomic_DNA"/>
</dbReference>
<dbReference type="AlphaFoldDB" id="A0A839RQH3"/>
<evidence type="ECO:0000313" key="3">
    <source>
        <dbReference type="Proteomes" id="UP000567922"/>
    </source>
</evidence>
<evidence type="ECO:0000313" key="2">
    <source>
        <dbReference type="EMBL" id="MBB3038121.1"/>
    </source>
</evidence>
<comment type="caution">
    <text evidence="2">The sequence shown here is derived from an EMBL/GenBank/DDBJ whole genome shotgun (WGS) entry which is preliminary data.</text>
</comment>
<feature type="chain" id="PRO_5032987260" description="Secreted protein" evidence="1">
    <location>
        <begin position="25"/>
        <end position="116"/>
    </location>
</feature>